<organism evidence="2 3">
    <name type="scientific">Trapa incisa</name>
    <dbReference type="NCBI Taxonomy" id="236973"/>
    <lineage>
        <taxon>Eukaryota</taxon>
        <taxon>Viridiplantae</taxon>
        <taxon>Streptophyta</taxon>
        <taxon>Embryophyta</taxon>
        <taxon>Tracheophyta</taxon>
        <taxon>Spermatophyta</taxon>
        <taxon>Magnoliopsida</taxon>
        <taxon>eudicotyledons</taxon>
        <taxon>Gunneridae</taxon>
        <taxon>Pentapetalae</taxon>
        <taxon>rosids</taxon>
        <taxon>malvids</taxon>
        <taxon>Myrtales</taxon>
        <taxon>Lythraceae</taxon>
        <taxon>Trapa</taxon>
    </lineage>
</organism>
<evidence type="ECO:0000256" key="1">
    <source>
        <dbReference type="SAM" id="Phobius"/>
    </source>
</evidence>
<evidence type="ECO:0000313" key="3">
    <source>
        <dbReference type="Proteomes" id="UP001345219"/>
    </source>
</evidence>
<dbReference type="Proteomes" id="UP001345219">
    <property type="component" value="Chromosome 4"/>
</dbReference>
<feature type="transmembrane region" description="Helical" evidence="1">
    <location>
        <begin position="72"/>
        <end position="92"/>
    </location>
</feature>
<proteinExistence type="predicted"/>
<name>A0AAN7PM57_9MYRT</name>
<evidence type="ECO:0000313" key="2">
    <source>
        <dbReference type="EMBL" id="KAK4751562.1"/>
    </source>
</evidence>
<dbReference type="EMBL" id="JAXIOK010000017">
    <property type="protein sequence ID" value="KAK4751562.1"/>
    <property type="molecule type" value="Genomic_DNA"/>
</dbReference>
<dbReference type="AlphaFoldDB" id="A0AAN7PM57"/>
<keyword evidence="1" id="KW-0472">Membrane</keyword>
<gene>
    <name evidence="2" type="ORF">SAY87_005044</name>
</gene>
<protein>
    <submittedName>
        <fullName evidence="2">Uncharacterized protein</fullName>
    </submittedName>
</protein>
<keyword evidence="1" id="KW-1133">Transmembrane helix</keyword>
<comment type="caution">
    <text evidence="2">The sequence shown here is derived from an EMBL/GenBank/DDBJ whole genome shotgun (WGS) entry which is preliminary data.</text>
</comment>
<reference evidence="2 3" key="1">
    <citation type="journal article" date="2023" name="Hortic Res">
        <title>Pangenome of water caltrop reveals structural variations and asymmetric subgenome divergence after allopolyploidization.</title>
        <authorList>
            <person name="Zhang X."/>
            <person name="Chen Y."/>
            <person name="Wang L."/>
            <person name="Yuan Y."/>
            <person name="Fang M."/>
            <person name="Shi L."/>
            <person name="Lu R."/>
            <person name="Comes H.P."/>
            <person name="Ma Y."/>
            <person name="Chen Y."/>
            <person name="Huang G."/>
            <person name="Zhou Y."/>
            <person name="Zheng Z."/>
            <person name="Qiu Y."/>
        </authorList>
    </citation>
    <scope>NUCLEOTIDE SEQUENCE [LARGE SCALE GENOMIC DNA]</scope>
    <source>
        <tissue evidence="2">Roots</tissue>
    </source>
</reference>
<keyword evidence="3" id="KW-1185">Reference proteome</keyword>
<accession>A0AAN7PM57</accession>
<sequence length="175" mass="20393">MRKPQVKVSLQFIASTWSESSKLSLYFIQWKAALRKKRKMNLRLHFQHWKGREKREIEVRISYLSSAQYVNYLPVAYMISVVVFLCDALFHLRNCRNGMHSKSLVEKPKRMLIFSLCVVIGASPNNKFSRWIADFISATEESAKGNQLQTELTALYRDLPSGWQVNTQSVIPFVF</sequence>
<keyword evidence="1" id="KW-0812">Transmembrane</keyword>